<gene>
    <name evidence="1" type="ORF">FME351_LOCUS9380</name>
    <name evidence="2" type="ORF">TSG867_LOCUS33256</name>
</gene>
<accession>A0A821IC40</accession>
<protein>
    <submittedName>
        <fullName evidence="2">Uncharacterized protein</fullName>
    </submittedName>
</protein>
<dbReference type="EMBL" id="CAJNYU010001016">
    <property type="protein sequence ID" value="CAF3404552.1"/>
    <property type="molecule type" value="Genomic_DNA"/>
</dbReference>
<feature type="non-terminal residue" evidence="2">
    <location>
        <position position="1"/>
    </location>
</feature>
<dbReference type="Proteomes" id="UP000663869">
    <property type="component" value="Unassembled WGS sequence"/>
</dbReference>
<dbReference type="Proteomes" id="UP000663862">
    <property type="component" value="Unassembled WGS sequence"/>
</dbReference>
<evidence type="ECO:0000313" key="1">
    <source>
        <dbReference type="EMBL" id="CAF3404552.1"/>
    </source>
</evidence>
<organism evidence="2 3">
    <name type="scientific">Rotaria socialis</name>
    <dbReference type="NCBI Taxonomy" id="392032"/>
    <lineage>
        <taxon>Eukaryota</taxon>
        <taxon>Metazoa</taxon>
        <taxon>Spiralia</taxon>
        <taxon>Gnathifera</taxon>
        <taxon>Rotifera</taxon>
        <taxon>Eurotatoria</taxon>
        <taxon>Bdelloidea</taxon>
        <taxon>Philodinida</taxon>
        <taxon>Philodinidae</taxon>
        <taxon>Rotaria</taxon>
    </lineage>
</organism>
<comment type="caution">
    <text evidence="2">The sequence shown here is derived from an EMBL/GenBank/DDBJ whole genome shotgun (WGS) entry which is preliminary data.</text>
</comment>
<proteinExistence type="predicted"/>
<evidence type="ECO:0000313" key="2">
    <source>
        <dbReference type="EMBL" id="CAF4699402.1"/>
    </source>
</evidence>
<dbReference type="EMBL" id="CAJOBQ010009507">
    <property type="protein sequence ID" value="CAF4699402.1"/>
    <property type="molecule type" value="Genomic_DNA"/>
</dbReference>
<sequence length="52" mass="6269">PKNTTGKFYCPENEIEFINPFDNRYVEGDAWHYRFFVPHKNPLEYDVNSESI</sequence>
<dbReference type="AlphaFoldDB" id="A0A821IC40"/>
<reference evidence="2" key="1">
    <citation type="submission" date="2021-02" db="EMBL/GenBank/DDBJ databases">
        <authorList>
            <person name="Nowell W R."/>
        </authorList>
    </citation>
    <scope>NUCLEOTIDE SEQUENCE</scope>
</reference>
<name>A0A821IC40_9BILA</name>
<evidence type="ECO:0000313" key="3">
    <source>
        <dbReference type="Proteomes" id="UP000663862"/>
    </source>
</evidence>